<dbReference type="Pfam" id="PF02365">
    <property type="entry name" value="NAM"/>
    <property type="match status" value="1"/>
</dbReference>
<dbReference type="GO" id="GO:0006355">
    <property type="term" value="P:regulation of DNA-templated transcription"/>
    <property type="evidence" value="ECO:0007669"/>
    <property type="project" value="InterPro"/>
</dbReference>
<dbReference type="InterPro" id="IPR036093">
    <property type="entry name" value="NAC_dom_sf"/>
</dbReference>
<sequence>MGRIFKPSDQQCLTYVLRKTTSLASIQSSIFISIETINIYGEEDQSQIFAALDHRECYFFTKLKKANNNDHEYSRRCAKGIWTECGERETVLDRKGEPFGWLRVQV</sequence>
<evidence type="ECO:0000256" key="1">
    <source>
        <dbReference type="ARBA" id="ARBA00023015"/>
    </source>
</evidence>
<accession>A0AAW2J3Q0</accession>
<evidence type="ECO:0000313" key="6">
    <source>
        <dbReference type="EMBL" id="KAL0288727.1"/>
    </source>
</evidence>
<dbReference type="InterPro" id="IPR003441">
    <property type="entry name" value="NAC-dom"/>
</dbReference>
<protein>
    <recommendedName>
        <fullName evidence="5">NAC domain-containing protein</fullName>
    </recommendedName>
</protein>
<keyword evidence="4" id="KW-0539">Nucleus</keyword>
<dbReference type="SUPFAM" id="SSF101941">
    <property type="entry name" value="NAC domain"/>
    <property type="match status" value="1"/>
</dbReference>
<proteinExistence type="predicted"/>
<evidence type="ECO:0000259" key="5">
    <source>
        <dbReference type="PROSITE" id="PS51005"/>
    </source>
</evidence>
<dbReference type="AlphaFoldDB" id="A0AAW2J3Q0"/>
<evidence type="ECO:0000256" key="2">
    <source>
        <dbReference type="ARBA" id="ARBA00023125"/>
    </source>
</evidence>
<dbReference type="PROSITE" id="PS51005">
    <property type="entry name" value="NAC"/>
    <property type="match status" value="1"/>
</dbReference>
<reference evidence="6" key="1">
    <citation type="submission" date="2020-06" db="EMBL/GenBank/DDBJ databases">
        <authorList>
            <person name="Li T."/>
            <person name="Hu X."/>
            <person name="Zhang T."/>
            <person name="Song X."/>
            <person name="Zhang H."/>
            <person name="Dai N."/>
            <person name="Sheng W."/>
            <person name="Hou X."/>
            <person name="Wei L."/>
        </authorList>
    </citation>
    <scope>NUCLEOTIDE SEQUENCE</scope>
    <source>
        <strain evidence="6">G02</strain>
        <tissue evidence="6">Leaf</tissue>
    </source>
</reference>
<evidence type="ECO:0000256" key="3">
    <source>
        <dbReference type="ARBA" id="ARBA00023163"/>
    </source>
</evidence>
<reference evidence="6" key="2">
    <citation type="journal article" date="2024" name="Plant">
        <title>Genomic evolution and insights into agronomic trait innovations of Sesamum species.</title>
        <authorList>
            <person name="Miao H."/>
            <person name="Wang L."/>
            <person name="Qu L."/>
            <person name="Liu H."/>
            <person name="Sun Y."/>
            <person name="Le M."/>
            <person name="Wang Q."/>
            <person name="Wei S."/>
            <person name="Zheng Y."/>
            <person name="Lin W."/>
            <person name="Duan Y."/>
            <person name="Cao H."/>
            <person name="Xiong S."/>
            <person name="Wang X."/>
            <person name="Wei L."/>
            <person name="Li C."/>
            <person name="Ma Q."/>
            <person name="Ju M."/>
            <person name="Zhao R."/>
            <person name="Li G."/>
            <person name="Mu C."/>
            <person name="Tian Q."/>
            <person name="Mei H."/>
            <person name="Zhang T."/>
            <person name="Gao T."/>
            <person name="Zhang H."/>
        </authorList>
    </citation>
    <scope>NUCLEOTIDE SEQUENCE</scope>
    <source>
        <strain evidence="6">G02</strain>
    </source>
</reference>
<keyword evidence="2" id="KW-0238">DNA-binding</keyword>
<gene>
    <name evidence="6" type="ORF">Sradi_7090500</name>
</gene>
<name>A0AAW2J3Q0_SESRA</name>
<organism evidence="6">
    <name type="scientific">Sesamum radiatum</name>
    <name type="common">Black benniseed</name>
    <dbReference type="NCBI Taxonomy" id="300843"/>
    <lineage>
        <taxon>Eukaryota</taxon>
        <taxon>Viridiplantae</taxon>
        <taxon>Streptophyta</taxon>
        <taxon>Embryophyta</taxon>
        <taxon>Tracheophyta</taxon>
        <taxon>Spermatophyta</taxon>
        <taxon>Magnoliopsida</taxon>
        <taxon>eudicotyledons</taxon>
        <taxon>Gunneridae</taxon>
        <taxon>Pentapetalae</taxon>
        <taxon>asterids</taxon>
        <taxon>lamiids</taxon>
        <taxon>Lamiales</taxon>
        <taxon>Pedaliaceae</taxon>
        <taxon>Sesamum</taxon>
    </lineage>
</organism>
<comment type="caution">
    <text evidence="6">The sequence shown here is derived from an EMBL/GenBank/DDBJ whole genome shotgun (WGS) entry which is preliminary data.</text>
</comment>
<evidence type="ECO:0000256" key="4">
    <source>
        <dbReference type="ARBA" id="ARBA00023242"/>
    </source>
</evidence>
<keyword evidence="1" id="KW-0805">Transcription regulation</keyword>
<dbReference type="GO" id="GO:0003677">
    <property type="term" value="F:DNA binding"/>
    <property type="evidence" value="ECO:0007669"/>
    <property type="project" value="UniProtKB-KW"/>
</dbReference>
<dbReference type="EMBL" id="JACGWJ010000748">
    <property type="protein sequence ID" value="KAL0288727.1"/>
    <property type="molecule type" value="Genomic_DNA"/>
</dbReference>
<keyword evidence="3" id="KW-0804">Transcription</keyword>
<dbReference type="Gene3D" id="2.170.150.80">
    <property type="entry name" value="NAC domain"/>
    <property type="match status" value="1"/>
</dbReference>
<feature type="domain" description="NAC" evidence="5">
    <location>
        <begin position="1"/>
        <end position="106"/>
    </location>
</feature>